<dbReference type="Pfam" id="PF13191">
    <property type="entry name" value="AAA_16"/>
    <property type="match status" value="1"/>
</dbReference>
<dbReference type="EMBL" id="LNTU01000038">
    <property type="protein sequence ID" value="KXF75467.1"/>
    <property type="molecule type" value="Genomic_DNA"/>
</dbReference>
<dbReference type="InterPro" id="IPR029787">
    <property type="entry name" value="Nucleotide_cyclase"/>
</dbReference>
<feature type="domain" description="Guanylate cyclase" evidence="3">
    <location>
        <begin position="259"/>
        <end position="388"/>
    </location>
</feature>
<dbReference type="CDD" id="cd07302">
    <property type="entry name" value="CHD"/>
    <property type="match status" value="1"/>
</dbReference>
<dbReference type="PANTHER" id="PTHR16305">
    <property type="entry name" value="TESTICULAR SOLUBLE ADENYLYL CYCLASE"/>
    <property type="match status" value="1"/>
</dbReference>
<dbReference type="GO" id="GO:0009190">
    <property type="term" value="P:cyclic nucleotide biosynthetic process"/>
    <property type="evidence" value="ECO:0007669"/>
    <property type="project" value="InterPro"/>
</dbReference>
<name>A0A135HQI4_9HYPH</name>
<dbReference type="GO" id="GO:0005737">
    <property type="term" value="C:cytoplasm"/>
    <property type="evidence" value="ECO:0007669"/>
    <property type="project" value="TreeGrafter"/>
</dbReference>
<dbReference type="Proteomes" id="UP000070107">
    <property type="component" value="Unassembled WGS sequence"/>
</dbReference>
<evidence type="ECO:0000313" key="5">
    <source>
        <dbReference type="Proteomes" id="UP000070107"/>
    </source>
</evidence>
<feature type="domain" description="Guanylate cyclase" evidence="3">
    <location>
        <begin position="36"/>
        <end position="173"/>
    </location>
</feature>
<keyword evidence="1" id="KW-0547">Nucleotide-binding</keyword>
<dbReference type="GO" id="GO:0005524">
    <property type="term" value="F:ATP binding"/>
    <property type="evidence" value="ECO:0007669"/>
    <property type="project" value="UniProtKB-KW"/>
</dbReference>
<protein>
    <recommendedName>
        <fullName evidence="3">Guanylate cyclase domain-containing protein</fullName>
    </recommendedName>
</protein>
<dbReference type="InterPro" id="IPR001054">
    <property type="entry name" value="A/G_cyclase"/>
</dbReference>
<dbReference type="GO" id="GO:0035556">
    <property type="term" value="P:intracellular signal transduction"/>
    <property type="evidence" value="ECO:0007669"/>
    <property type="project" value="InterPro"/>
</dbReference>
<evidence type="ECO:0000256" key="1">
    <source>
        <dbReference type="ARBA" id="ARBA00022741"/>
    </source>
</evidence>
<proteinExistence type="predicted"/>
<sequence>MDERNELLASFLPLRLLGRLYGARGERPAATEFPAAVLFIDVSRFTALVEQLARRGHGGLEEIPKLLTLSYTRCAEQIGARGGEVLYFAGDSLLAYWPADHEGFVGAVRAATECTDAICRDRDERPKAAAGEKEPALHFGIGAGQLWTAIVGGEPIWHLVAGGDAIVEAAKAMAAARSWEYVLSKDAANALAGDTATDTKIPHPGEKSRDRHLPSHWLAGFLVPQLRDVAAGLAPEDHHDMPGTDVDEGGRLAARLDALAEIRPISALFARISGLEHRTPLALSRHQALCASLQEALRERGGPPGELFFDDKGLVFVAAFGARGTFHRDDPQRAVDAARAIDAIVRQLGLTVSIGVATGEALFRVVGSPHRRQLMVFGPPMNRAARLMTAVANDILCDAQTERAARGGFSFDQRGTLQLKGLGDMAPVFHPLEPSRAVLPPARPIGRQRELAFLKQAFDETLAGTNRLVVVLGQPGIGKTTLVNAFTDDLRADGMMVSVSRAERDKRRTSLLAWRRVLESLVGLPVDADGFEVFQNIRIRVQDHPAIVERLPLLGDVLATEIPQNEGTKHLEGAHRADATMRLLGEIIGVSAPRPLILVLEDSQWLDSASWRLVEWVLGSLSSLLIILCVRAEEVPEELRNLRQRASAVPTDMESDDPARFFRILELAEISDASIHEIVARTLGGAPPQDEIARHVAALAGGNPFFAEEISLTLKSEGLIAERNGSWQSIRPLDDLRYFEGVERVIRERVDRLDAAAQDVIKAAAVIGRSFTGATLRALHGNNIDAPIQSLLAAHLVRQGADPADYEFRHDQIRDVVYGSIPGDLRHRLHERLASWIELSRPDAVGADIADLVQHFNAAENYEKAVKYADKAATNALQIGAFREVEAFLGICLQHEPNRQLWSDEQRLRSVRWRRQMAEAHYSRGDIHAQGVAIRYALRMAGKPVPRTPAKILIRLIGRGSRLVAQQVFPRSQDLPTRDNMPDPVDWESELSRCLNQAAMVDYFELRFSSGMCNLVGAVIHAERTGVSAEMAVASAQLACGLGMLGWRRASAHFMAKAEKAAVALADPAIHSHVCNLDALWRLGRCEWSMVDQRLDQAQSLALTAGDQLRWCNAQGMRFWSLYYRGDQAALEPTALALLARAQNAGNIQQEIWALRCKALCVLHTDRPREAVDILRLITSAMPGSVDLAARITASGALALALARVGQSAESVEAAIETLRLLREMPRPSSHSILVGISGALEVFLRGREAGLSDRYDRWDNWEGRALHELKRYSRVFPVGAAQLGLWVGVAHWLDGRKDRALHEWKQALAAARHLSLRRDESIIAAEIRRREDWF</sequence>
<dbReference type="Gene3D" id="3.40.50.300">
    <property type="entry name" value="P-loop containing nucleotide triphosphate hydrolases"/>
    <property type="match status" value="1"/>
</dbReference>
<evidence type="ECO:0000259" key="3">
    <source>
        <dbReference type="PROSITE" id="PS50125"/>
    </source>
</evidence>
<evidence type="ECO:0000313" key="4">
    <source>
        <dbReference type="EMBL" id="KXF75467.1"/>
    </source>
</evidence>
<keyword evidence="5" id="KW-1185">Reference proteome</keyword>
<dbReference type="InterPro" id="IPR027417">
    <property type="entry name" value="P-loop_NTPase"/>
</dbReference>
<dbReference type="STRING" id="1494590.ATN84_19610"/>
<comment type="caution">
    <text evidence="4">The sequence shown here is derived from an EMBL/GenBank/DDBJ whole genome shotgun (WGS) entry which is preliminary data.</text>
</comment>
<reference evidence="4 5" key="1">
    <citation type="submission" date="2015-11" db="EMBL/GenBank/DDBJ databases">
        <title>Draft genome sequence of Paramesorhizobium deserti A-3-E, a strain highly resistant to diverse beta-lactam antibiotics.</title>
        <authorList>
            <person name="Lv R."/>
            <person name="Yang X."/>
            <person name="Fang N."/>
            <person name="Guo J."/>
            <person name="Luo X."/>
            <person name="Peng F."/>
            <person name="Yang R."/>
            <person name="Cui Y."/>
            <person name="Fang C."/>
            <person name="Song Y."/>
        </authorList>
    </citation>
    <scope>NUCLEOTIDE SEQUENCE [LARGE SCALE GENOMIC DNA]</scope>
    <source>
        <strain evidence="4 5">A-3-E</strain>
    </source>
</reference>
<dbReference type="GO" id="GO:0004016">
    <property type="term" value="F:adenylate cyclase activity"/>
    <property type="evidence" value="ECO:0007669"/>
    <property type="project" value="UniProtKB-ARBA"/>
</dbReference>
<dbReference type="PROSITE" id="PS50125">
    <property type="entry name" value="GUANYLATE_CYCLASE_2"/>
    <property type="match status" value="2"/>
</dbReference>
<evidence type="ECO:0000256" key="2">
    <source>
        <dbReference type="ARBA" id="ARBA00022840"/>
    </source>
</evidence>
<keyword evidence="2" id="KW-0067">ATP-binding</keyword>
<dbReference type="SUPFAM" id="SSF52540">
    <property type="entry name" value="P-loop containing nucleoside triphosphate hydrolases"/>
    <property type="match status" value="1"/>
</dbReference>
<dbReference type="InterPro" id="IPR041664">
    <property type="entry name" value="AAA_16"/>
</dbReference>
<organism evidence="4 5">
    <name type="scientific">Paramesorhizobium deserti</name>
    <dbReference type="NCBI Taxonomy" id="1494590"/>
    <lineage>
        <taxon>Bacteria</taxon>
        <taxon>Pseudomonadati</taxon>
        <taxon>Pseudomonadota</taxon>
        <taxon>Alphaproteobacteria</taxon>
        <taxon>Hyphomicrobiales</taxon>
        <taxon>Phyllobacteriaceae</taxon>
        <taxon>Paramesorhizobium</taxon>
    </lineage>
</organism>
<accession>A0A135HQI4</accession>
<dbReference type="PANTHER" id="PTHR16305:SF28">
    <property type="entry name" value="GUANYLATE CYCLASE DOMAIN-CONTAINING PROTEIN"/>
    <property type="match status" value="1"/>
</dbReference>
<gene>
    <name evidence="4" type="ORF">ATN84_19610</name>
</gene>
<dbReference type="Pfam" id="PF00211">
    <property type="entry name" value="Guanylate_cyc"/>
    <property type="match status" value="1"/>
</dbReference>
<dbReference type="SUPFAM" id="SSF55073">
    <property type="entry name" value="Nucleotide cyclase"/>
    <property type="match status" value="2"/>
</dbReference>
<dbReference type="Gene3D" id="3.30.70.1230">
    <property type="entry name" value="Nucleotide cyclase"/>
    <property type="match status" value="2"/>
</dbReference>